<dbReference type="Pfam" id="PF16822">
    <property type="entry name" value="ALGX"/>
    <property type="match status" value="1"/>
</dbReference>
<keyword evidence="7" id="KW-1133">Transmembrane helix</keyword>
<dbReference type="RefSeq" id="WP_257530099.1">
    <property type="nucleotide sequence ID" value="NZ_JANKAS010000004.1"/>
</dbReference>
<keyword evidence="6" id="KW-0016">Alginate biosynthesis</keyword>
<dbReference type="GO" id="GO:0042597">
    <property type="term" value="C:periplasmic space"/>
    <property type="evidence" value="ECO:0007669"/>
    <property type="project" value="UniProtKB-SubCell"/>
</dbReference>
<dbReference type="InterPro" id="IPR031811">
    <property type="entry name" value="ALGX/ALGJ_SGNH-like"/>
</dbReference>
<keyword evidence="4" id="KW-0732">Signal</keyword>
<keyword evidence="3" id="KW-0808">Transferase</keyword>
<dbReference type="GO" id="GO:0016740">
    <property type="term" value="F:transferase activity"/>
    <property type="evidence" value="ECO:0007669"/>
    <property type="project" value="UniProtKB-KW"/>
</dbReference>
<comment type="caution">
    <text evidence="9">The sequence shown here is derived from an EMBL/GenBank/DDBJ whole genome shotgun (WGS) entry which is preliminary data.</text>
</comment>
<evidence type="ECO:0000313" key="10">
    <source>
        <dbReference type="Proteomes" id="UP001205748"/>
    </source>
</evidence>
<proteinExistence type="predicted"/>
<accession>A0AAE3KZP7</accession>
<dbReference type="EMBL" id="JANKAS010000004">
    <property type="protein sequence ID" value="MCR1898592.1"/>
    <property type="molecule type" value="Genomic_DNA"/>
</dbReference>
<feature type="domain" description="AlgX/AlgJ SGNH hydrolase-like" evidence="8">
    <location>
        <begin position="93"/>
        <end position="277"/>
    </location>
</feature>
<evidence type="ECO:0000256" key="2">
    <source>
        <dbReference type="ARBA" id="ARBA00005182"/>
    </source>
</evidence>
<evidence type="ECO:0000256" key="1">
    <source>
        <dbReference type="ARBA" id="ARBA00004418"/>
    </source>
</evidence>
<dbReference type="AlphaFoldDB" id="A0AAE3KZP7"/>
<gene>
    <name evidence="9" type="ORF">NSA47_06245</name>
</gene>
<comment type="pathway">
    <text evidence="2">Glycan biosynthesis; alginate biosynthesis.</text>
</comment>
<evidence type="ECO:0000256" key="3">
    <source>
        <dbReference type="ARBA" id="ARBA00022679"/>
    </source>
</evidence>
<sequence length="401" mass="47425">MNEKKAKYIAVPFLIMLFMFFFINILMPDKIISASENRNLEKKPTIKDIKEGSFPSKFEKYYTDQFVLREEMMSMNRMFEAKLDKSIVGNYYLGKDNWILGMFPKILTSQEVDKYANSINELAQISHDRGKDVYFNLTPHKTNMLRHLYPKLVDNKENIDINKKAFQSRLNANNIKFLDIDRDMLGKFSGKELERLYFKTDHHWKGTGAFEGFKLMAQKMNLGISSEELQRHFNQYKTKEYKEKDFVGSYNRNLNMVVKEREYPSYVYLENQTYQYFLNDGKKDKPVKEEDVIATHRDKNKWDYGGAYIRGNVCNILKIKNDNALIDKKILVFRDSYQAPTTLMFADLFTQVQFVDPRNIENIDMSYEEIIQNTDSDMVMFMYNSSGFDSMIQNMMDKGIH</sequence>
<dbReference type="GO" id="GO:0042121">
    <property type="term" value="P:alginic acid biosynthetic process"/>
    <property type="evidence" value="ECO:0007669"/>
    <property type="project" value="UniProtKB-KW"/>
</dbReference>
<name>A0AAE3KZP7_9FIRM</name>
<feature type="transmembrane region" description="Helical" evidence="7">
    <location>
        <begin position="7"/>
        <end position="27"/>
    </location>
</feature>
<keyword evidence="7" id="KW-0472">Membrane</keyword>
<evidence type="ECO:0000256" key="4">
    <source>
        <dbReference type="ARBA" id="ARBA00022729"/>
    </source>
</evidence>
<evidence type="ECO:0000256" key="5">
    <source>
        <dbReference type="ARBA" id="ARBA00022764"/>
    </source>
</evidence>
<protein>
    <submittedName>
        <fullName evidence="9">DHHW family protein</fullName>
    </submittedName>
</protein>
<evidence type="ECO:0000259" key="8">
    <source>
        <dbReference type="Pfam" id="PF16822"/>
    </source>
</evidence>
<keyword evidence="7" id="KW-0812">Transmembrane</keyword>
<organism evidence="9 10">
    <name type="scientific">Irregularibacter muris</name>
    <dbReference type="NCBI Taxonomy" id="1796619"/>
    <lineage>
        <taxon>Bacteria</taxon>
        <taxon>Bacillati</taxon>
        <taxon>Bacillota</taxon>
        <taxon>Clostridia</taxon>
        <taxon>Eubacteriales</taxon>
        <taxon>Eubacteriaceae</taxon>
        <taxon>Irregularibacter</taxon>
    </lineage>
</organism>
<evidence type="ECO:0000313" key="9">
    <source>
        <dbReference type="EMBL" id="MCR1898592.1"/>
    </source>
</evidence>
<dbReference type="Proteomes" id="UP001205748">
    <property type="component" value="Unassembled WGS sequence"/>
</dbReference>
<evidence type="ECO:0000256" key="6">
    <source>
        <dbReference type="ARBA" id="ARBA00022841"/>
    </source>
</evidence>
<comment type="subcellular location">
    <subcellularLocation>
        <location evidence="1">Periplasm</location>
    </subcellularLocation>
</comment>
<keyword evidence="5" id="KW-0574">Periplasm</keyword>
<evidence type="ECO:0000256" key="7">
    <source>
        <dbReference type="SAM" id="Phobius"/>
    </source>
</evidence>
<reference evidence="9" key="1">
    <citation type="submission" date="2022-07" db="EMBL/GenBank/DDBJ databases">
        <title>Enhanced cultured diversity of the mouse gut microbiota enables custom-made synthetic communities.</title>
        <authorList>
            <person name="Afrizal A."/>
        </authorList>
    </citation>
    <scope>NUCLEOTIDE SEQUENCE</scope>
    <source>
        <strain evidence="9">DSM 28593</strain>
    </source>
</reference>
<keyword evidence="10" id="KW-1185">Reference proteome</keyword>